<dbReference type="Pfam" id="PF14525">
    <property type="entry name" value="AraC_binding_2"/>
    <property type="match status" value="1"/>
</dbReference>
<dbReference type="InterPro" id="IPR018060">
    <property type="entry name" value="HTH_AraC"/>
</dbReference>
<dbReference type="EMBL" id="BAAAMU010000049">
    <property type="protein sequence ID" value="GAA1654048.1"/>
    <property type="molecule type" value="Genomic_DNA"/>
</dbReference>
<organism evidence="5 6">
    <name type="scientific">Nonomuraea maheshkhaliensis</name>
    <dbReference type="NCBI Taxonomy" id="419590"/>
    <lineage>
        <taxon>Bacteria</taxon>
        <taxon>Bacillati</taxon>
        <taxon>Actinomycetota</taxon>
        <taxon>Actinomycetes</taxon>
        <taxon>Streptosporangiales</taxon>
        <taxon>Streptosporangiaceae</taxon>
        <taxon>Nonomuraea</taxon>
    </lineage>
</organism>
<dbReference type="InterPro" id="IPR009057">
    <property type="entry name" value="Homeodomain-like_sf"/>
</dbReference>
<accession>A0ABN2FMN9</accession>
<keyword evidence="1" id="KW-0805">Transcription regulation</keyword>
<evidence type="ECO:0000313" key="5">
    <source>
        <dbReference type="EMBL" id="GAA1654048.1"/>
    </source>
</evidence>
<evidence type="ECO:0000313" key="6">
    <source>
        <dbReference type="Proteomes" id="UP001500064"/>
    </source>
</evidence>
<name>A0ABN2FMN9_9ACTN</name>
<dbReference type="SMART" id="SM00342">
    <property type="entry name" value="HTH_ARAC"/>
    <property type="match status" value="1"/>
</dbReference>
<evidence type="ECO:0000256" key="2">
    <source>
        <dbReference type="ARBA" id="ARBA00023125"/>
    </source>
</evidence>
<dbReference type="InterPro" id="IPR035418">
    <property type="entry name" value="AraC-bd_2"/>
</dbReference>
<evidence type="ECO:0000259" key="4">
    <source>
        <dbReference type="PROSITE" id="PS01124"/>
    </source>
</evidence>
<dbReference type="Pfam" id="PF12833">
    <property type="entry name" value="HTH_18"/>
    <property type="match status" value="1"/>
</dbReference>
<dbReference type="PANTHER" id="PTHR46796">
    <property type="entry name" value="HTH-TYPE TRANSCRIPTIONAL ACTIVATOR RHAS-RELATED"/>
    <property type="match status" value="1"/>
</dbReference>
<dbReference type="SUPFAM" id="SSF46689">
    <property type="entry name" value="Homeodomain-like"/>
    <property type="match status" value="1"/>
</dbReference>
<keyword evidence="3" id="KW-0804">Transcription</keyword>
<evidence type="ECO:0000256" key="3">
    <source>
        <dbReference type="ARBA" id="ARBA00023163"/>
    </source>
</evidence>
<dbReference type="Proteomes" id="UP001500064">
    <property type="component" value="Unassembled WGS sequence"/>
</dbReference>
<dbReference type="InterPro" id="IPR050204">
    <property type="entry name" value="AraC_XylS_family_regulators"/>
</dbReference>
<dbReference type="Gene3D" id="1.10.10.60">
    <property type="entry name" value="Homeodomain-like"/>
    <property type="match status" value="1"/>
</dbReference>
<dbReference type="PANTHER" id="PTHR46796:SF6">
    <property type="entry name" value="ARAC SUBFAMILY"/>
    <property type="match status" value="1"/>
</dbReference>
<reference evidence="5 6" key="1">
    <citation type="journal article" date="2019" name="Int. J. Syst. Evol. Microbiol.">
        <title>The Global Catalogue of Microorganisms (GCM) 10K type strain sequencing project: providing services to taxonomists for standard genome sequencing and annotation.</title>
        <authorList>
            <consortium name="The Broad Institute Genomics Platform"/>
            <consortium name="The Broad Institute Genome Sequencing Center for Infectious Disease"/>
            <person name="Wu L."/>
            <person name="Ma J."/>
        </authorList>
    </citation>
    <scope>NUCLEOTIDE SEQUENCE [LARGE SCALE GENOMIC DNA]</scope>
    <source>
        <strain evidence="5 6">JCM 13929</strain>
    </source>
</reference>
<sequence length="330" mass="36755">MAVLIRTSDLPRARRHDAWRSVVCDTLGPLDLRIDAEAPLRGEIGFGRLGAVGVGRIHTSTPHSVRRTPGLIRRDNPDHYRVVLALDGSPRLEQDGRRTVLRRGEFAIYDFTRPYELGYDSEVRLAVFSFPRDRLALPIAAVAELAALPIGAETGAAALAVPLLRRVALDHETYRDASAARLSTVVTDVVAAAVAERLDQERARPVELPDDSRQRTLLLRVRAFIEQRLGETDLDPAVIAAAHHISVRYLHRLFESEDTTVAAWIRQRRLERCRADLLTGGVQSVSAVGARWGLPDSAHFSRLFRRAYGMPPAEFRRAHAMSHEPTTALR</sequence>
<evidence type="ECO:0000256" key="1">
    <source>
        <dbReference type="ARBA" id="ARBA00023015"/>
    </source>
</evidence>
<dbReference type="PROSITE" id="PS01124">
    <property type="entry name" value="HTH_ARAC_FAMILY_2"/>
    <property type="match status" value="1"/>
</dbReference>
<dbReference type="RefSeq" id="WP_346109795.1">
    <property type="nucleotide sequence ID" value="NZ_BAAAMU010000049.1"/>
</dbReference>
<protein>
    <submittedName>
        <fullName evidence="5">Helix-turn-helix domain-containing protein</fullName>
    </submittedName>
</protein>
<gene>
    <name evidence="5" type="ORF">GCM10009733_059240</name>
</gene>
<proteinExistence type="predicted"/>
<feature type="domain" description="HTH araC/xylS-type" evidence="4">
    <location>
        <begin position="219"/>
        <end position="318"/>
    </location>
</feature>
<keyword evidence="2" id="KW-0238">DNA-binding</keyword>
<keyword evidence="6" id="KW-1185">Reference proteome</keyword>
<comment type="caution">
    <text evidence="5">The sequence shown here is derived from an EMBL/GenBank/DDBJ whole genome shotgun (WGS) entry which is preliminary data.</text>
</comment>